<gene>
    <name evidence="3" type="ORF">BK742_24680</name>
</gene>
<comment type="caution">
    <text evidence="3">The sequence shown here is derived from an EMBL/GenBank/DDBJ whole genome shotgun (WGS) entry which is preliminary data.</text>
</comment>
<accession>A0A243B1K2</accession>
<dbReference type="GO" id="GO:0016491">
    <property type="term" value="F:oxidoreductase activity"/>
    <property type="evidence" value="ECO:0007669"/>
    <property type="project" value="InterPro"/>
</dbReference>
<reference evidence="3 4" key="1">
    <citation type="submission" date="2016-10" db="EMBL/GenBank/DDBJ databases">
        <title>Comparative genomics of Bacillus thuringiensis reveals a path to pathogens against multiple invertebrate hosts.</title>
        <authorList>
            <person name="Zheng J."/>
            <person name="Gao Q."/>
            <person name="Liu H."/>
            <person name="Peng D."/>
            <person name="Ruan L."/>
            <person name="Sun M."/>
        </authorList>
    </citation>
    <scope>NUCLEOTIDE SEQUENCE [LARGE SCALE GENOMIC DNA]</scope>
    <source>
        <strain evidence="3">BGSC 4BX1</strain>
    </source>
</reference>
<protein>
    <recommendedName>
        <fullName evidence="2">Thioredoxin domain-containing protein</fullName>
    </recommendedName>
</protein>
<dbReference type="PROSITE" id="PS51352">
    <property type="entry name" value="THIOREDOXIN_2"/>
    <property type="match status" value="1"/>
</dbReference>
<dbReference type="Pfam" id="PF00578">
    <property type="entry name" value="AhpC-TSA"/>
    <property type="match status" value="1"/>
</dbReference>
<name>A0A243B1K2_BACTU</name>
<dbReference type="InterPro" id="IPR036249">
    <property type="entry name" value="Thioredoxin-like_sf"/>
</dbReference>
<evidence type="ECO:0000313" key="4">
    <source>
        <dbReference type="Proteomes" id="UP000195089"/>
    </source>
</evidence>
<feature type="domain" description="Thioredoxin" evidence="2">
    <location>
        <begin position="45"/>
        <end position="173"/>
    </location>
</feature>
<dbReference type="Gene3D" id="3.40.30.10">
    <property type="entry name" value="Glutaredoxin"/>
    <property type="match status" value="1"/>
</dbReference>
<dbReference type="AlphaFoldDB" id="A0A243B1K2"/>
<dbReference type="EMBL" id="NFDL01000110">
    <property type="protein sequence ID" value="OTY36301.1"/>
    <property type="molecule type" value="Genomic_DNA"/>
</dbReference>
<evidence type="ECO:0000256" key="1">
    <source>
        <dbReference type="ARBA" id="ARBA00023157"/>
    </source>
</evidence>
<proteinExistence type="predicted"/>
<evidence type="ECO:0000259" key="2">
    <source>
        <dbReference type="PROSITE" id="PS51352"/>
    </source>
</evidence>
<dbReference type="Proteomes" id="UP000195089">
    <property type="component" value="Unassembled WGS sequence"/>
</dbReference>
<dbReference type="InterPro" id="IPR000866">
    <property type="entry name" value="AhpC/TSA"/>
</dbReference>
<keyword evidence="1" id="KW-1015">Disulfide bond</keyword>
<dbReference type="InterPro" id="IPR013766">
    <property type="entry name" value="Thioredoxin_domain"/>
</dbReference>
<dbReference type="GO" id="GO:0016209">
    <property type="term" value="F:antioxidant activity"/>
    <property type="evidence" value="ECO:0007669"/>
    <property type="project" value="InterPro"/>
</dbReference>
<dbReference type="SUPFAM" id="SSF52833">
    <property type="entry name" value="Thioredoxin-like"/>
    <property type="match status" value="1"/>
</dbReference>
<evidence type="ECO:0000313" key="3">
    <source>
        <dbReference type="EMBL" id="OTY36301.1"/>
    </source>
</evidence>
<organism evidence="3 4">
    <name type="scientific">Bacillus thuringiensis serovar pingluonsis</name>
    <dbReference type="NCBI Taxonomy" id="180881"/>
    <lineage>
        <taxon>Bacteria</taxon>
        <taxon>Bacillati</taxon>
        <taxon>Bacillota</taxon>
        <taxon>Bacilli</taxon>
        <taxon>Bacillales</taxon>
        <taxon>Bacillaceae</taxon>
        <taxon>Bacillus</taxon>
        <taxon>Bacillus cereus group</taxon>
    </lineage>
</organism>
<sequence length="173" mass="19666">MLILAFPFTFVIFLLYVANRTRMKLLQTLVDLPEREQESQINGPGLVGEIAPNFSLQSISGKIFTLGDLLNKPLILLVVDVHCQFCSLDIKEFHEEASLYKDKFNFVLIVNNPINQNSKIGHLEESSFLTLLGSPEFIKEYNIQLFPTFILVNMQQQIAGLPRVTADLRGYYA</sequence>